<dbReference type="InterPro" id="IPR013783">
    <property type="entry name" value="Ig-like_fold"/>
</dbReference>
<dbReference type="InterPro" id="IPR036179">
    <property type="entry name" value="Ig-like_dom_sf"/>
</dbReference>
<dbReference type="GO" id="GO:0030424">
    <property type="term" value="C:axon"/>
    <property type="evidence" value="ECO:0007669"/>
    <property type="project" value="TreeGrafter"/>
</dbReference>
<keyword evidence="1" id="KW-0393">Immunoglobulin domain</keyword>
<dbReference type="InterPro" id="IPR003598">
    <property type="entry name" value="Ig_sub2"/>
</dbReference>
<feature type="signal peptide" evidence="2">
    <location>
        <begin position="1"/>
        <end position="21"/>
    </location>
</feature>
<dbReference type="PROSITE" id="PS50835">
    <property type="entry name" value="IG_LIKE"/>
    <property type="match status" value="1"/>
</dbReference>
<feature type="domain" description="Ig-like" evidence="3">
    <location>
        <begin position="25"/>
        <end position="118"/>
    </location>
</feature>
<proteinExistence type="predicted"/>
<evidence type="ECO:0000313" key="5">
    <source>
        <dbReference type="Proteomes" id="UP001187531"/>
    </source>
</evidence>
<dbReference type="SUPFAM" id="SSF48726">
    <property type="entry name" value="Immunoglobulin"/>
    <property type="match status" value="1"/>
</dbReference>
<keyword evidence="5" id="KW-1185">Reference proteome</keyword>
<evidence type="ECO:0000256" key="2">
    <source>
        <dbReference type="SAM" id="SignalP"/>
    </source>
</evidence>
<protein>
    <recommendedName>
        <fullName evidence="3">Ig-like domain-containing protein</fullName>
    </recommendedName>
</protein>
<name>A0AA88LHK3_ARTSF</name>
<dbReference type="EMBL" id="JAVRJZ010000005">
    <property type="protein sequence ID" value="KAK2721965.1"/>
    <property type="molecule type" value="Genomic_DNA"/>
</dbReference>
<dbReference type="InterPro" id="IPR007110">
    <property type="entry name" value="Ig-like_dom"/>
</dbReference>
<dbReference type="GO" id="GO:0070593">
    <property type="term" value="P:dendrite self-avoidance"/>
    <property type="evidence" value="ECO:0007669"/>
    <property type="project" value="TreeGrafter"/>
</dbReference>
<dbReference type="GO" id="GO:0007156">
    <property type="term" value="P:homophilic cell adhesion via plasma membrane adhesion molecules"/>
    <property type="evidence" value="ECO:0007669"/>
    <property type="project" value="TreeGrafter"/>
</dbReference>
<dbReference type="SMART" id="SM00409">
    <property type="entry name" value="IG"/>
    <property type="match status" value="1"/>
</dbReference>
<dbReference type="SMART" id="SM00408">
    <property type="entry name" value="IGc2"/>
    <property type="match status" value="1"/>
</dbReference>
<dbReference type="Proteomes" id="UP001187531">
    <property type="component" value="Unassembled WGS sequence"/>
</dbReference>
<dbReference type="FunFam" id="2.60.40.10:FF:000023">
    <property type="entry name" value="receptor-type tyrosine-protein phosphatase delta isoform X2"/>
    <property type="match status" value="1"/>
</dbReference>
<evidence type="ECO:0000313" key="4">
    <source>
        <dbReference type="EMBL" id="KAK2721965.1"/>
    </source>
</evidence>
<evidence type="ECO:0000259" key="3">
    <source>
        <dbReference type="PROSITE" id="PS50835"/>
    </source>
</evidence>
<comment type="caution">
    <text evidence="4">The sequence shown here is derived from an EMBL/GenBank/DDBJ whole genome shotgun (WGS) entry which is preliminary data.</text>
</comment>
<keyword evidence="2" id="KW-0732">Signal</keyword>
<dbReference type="GO" id="GO:0098632">
    <property type="term" value="F:cell-cell adhesion mediator activity"/>
    <property type="evidence" value="ECO:0007669"/>
    <property type="project" value="TreeGrafter"/>
</dbReference>
<sequence>MKTSIGAIVAVLISLFVFVNADGSPIIIEKPRDQYVKNGGTVLFFCKATGHPPPEIIWRKIGDKSPKKIISTNRFTVIPGLGFSVLRIDVIRSERDEGRYECLTQNSGGEQTASAKLLVYPGKCLLI</sequence>
<dbReference type="InterPro" id="IPR003599">
    <property type="entry name" value="Ig_sub"/>
</dbReference>
<organism evidence="4 5">
    <name type="scientific">Artemia franciscana</name>
    <name type="common">Brine shrimp</name>
    <name type="synonym">Artemia sanfranciscana</name>
    <dbReference type="NCBI Taxonomy" id="6661"/>
    <lineage>
        <taxon>Eukaryota</taxon>
        <taxon>Metazoa</taxon>
        <taxon>Ecdysozoa</taxon>
        <taxon>Arthropoda</taxon>
        <taxon>Crustacea</taxon>
        <taxon>Branchiopoda</taxon>
        <taxon>Anostraca</taxon>
        <taxon>Artemiidae</taxon>
        <taxon>Artemia</taxon>
    </lineage>
</organism>
<evidence type="ECO:0000256" key="1">
    <source>
        <dbReference type="ARBA" id="ARBA00023319"/>
    </source>
</evidence>
<dbReference type="GO" id="GO:0007411">
    <property type="term" value="P:axon guidance"/>
    <property type="evidence" value="ECO:0007669"/>
    <property type="project" value="TreeGrafter"/>
</dbReference>
<dbReference type="PANTHER" id="PTHR10075">
    <property type="entry name" value="BASIGIN RELATED"/>
    <property type="match status" value="1"/>
</dbReference>
<dbReference type="InterPro" id="IPR013098">
    <property type="entry name" value="Ig_I-set"/>
</dbReference>
<dbReference type="Gene3D" id="2.60.40.10">
    <property type="entry name" value="Immunoglobulins"/>
    <property type="match status" value="1"/>
</dbReference>
<dbReference type="PANTHER" id="PTHR10075:SF103">
    <property type="entry name" value="ROUNDABOUT HOMOLOG 4"/>
    <property type="match status" value="1"/>
</dbReference>
<feature type="chain" id="PRO_5041676042" description="Ig-like domain-containing protein" evidence="2">
    <location>
        <begin position="22"/>
        <end position="127"/>
    </location>
</feature>
<gene>
    <name evidence="4" type="ORF">QYM36_002507</name>
</gene>
<dbReference type="GO" id="GO:0005886">
    <property type="term" value="C:plasma membrane"/>
    <property type="evidence" value="ECO:0007669"/>
    <property type="project" value="TreeGrafter"/>
</dbReference>
<dbReference type="Pfam" id="PF07679">
    <property type="entry name" value="I-set"/>
    <property type="match status" value="1"/>
</dbReference>
<reference evidence="4" key="1">
    <citation type="submission" date="2023-07" db="EMBL/GenBank/DDBJ databases">
        <title>Chromosome-level genome assembly of Artemia franciscana.</title>
        <authorList>
            <person name="Jo E."/>
        </authorList>
    </citation>
    <scope>NUCLEOTIDE SEQUENCE</scope>
    <source>
        <tissue evidence="4">Whole body</tissue>
    </source>
</reference>
<accession>A0AA88LHK3</accession>
<dbReference type="AlphaFoldDB" id="A0AA88LHK3"/>